<dbReference type="SMART" id="SM00220">
    <property type="entry name" value="S_TKc"/>
    <property type="match status" value="1"/>
</dbReference>
<feature type="compositionally biased region" description="Low complexity" evidence="20">
    <location>
        <begin position="557"/>
        <end position="569"/>
    </location>
</feature>
<feature type="compositionally biased region" description="Low complexity" evidence="20">
    <location>
        <begin position="504"/>
        <end position="530"/>
    </location>
</feature>
<dbReference type="InterPro" id="IPR028375">
    <property type="entry name" value="KA1/Ssp2_C"/>
</dbReference>
<evidence type="ECO:0000259" key="22">
    <source>
        <dbReference type="PROSITE" id="PS50011"/>
    </source>
</evidence>
<feature type="transmembrane region" description="Helical" evidence="21">
    <location>
        <begin position="1151"/>
        <end position="1170"/>
    </location>
</feature>
<evidence type="ECO:0000256" key="17">
    <source>
        <dbReference type="ARBA" id="ARBA00048679"/>
    </source>
</evidence>
<dbReference type="InterPro" id="IPR017441">
    <property type="entry name" value="Protein_kinase_ATP_BS"/>
</dbReference>
<dbReference type="CDD" id="cd14003">
    <property type="entry name" value="STKc_AMPK-like"/>
    <property type="match status" value="1"/>
</dbReference>
<protein>
    <recommendedName>
        <fullName evidence="19">Sodium/hydrogen exchanger</fullName>
    </recommendedName>
</protein>
<dbReference type="GO" id="GO:0005524">
    <property type="term" value="F:ATP binding"/>
    <property type="evidence" value="ECO:0007669"/>
    <property type="project" value="UniProtKB-UniRule"/>
</dbReference>
<dbReference type="FunFam" id="3.30.200.20:FF:000003">
    <property type="entry name" value="Non-specific serine/threonine protein kinase"/>
    <property type="match status" value="1"/>
</dbReference>
<evidence type="ECO:0000256" key="20">
    <source>
        <dbReference type="SAM" id="MobiDB-lite"/>
    </source>
</evidence>
<feature type="transmembrane region" description="Helical" evidence="21">
    <location>
        <begin position="1119"/>
        <end position="1139"/>
    </location>
</feature>
<dbReference type="PROSITE" id="PS50032">
    <property type="entry name" value="KA1"/>
    <property type="match status" value="1"/>
</dbReference>
<comment type="catalytic activity">
    <reaction evidence="16">
        <text>L-threonyl-[protein] + ATP = O-phospho-L-threonyl-[protein] + ADP + H(+)</text>
        <dbReference type="Rhea" id="RHEA:46608"/>
        <dbReference type="Rhea" id="RHEA-COMP:11060"/>
        <dbReference type="Rhea" id="RHEA-COMP:11605"/>
        <dbReference type="ChEBI" id="CHEBI:15378"/>
        <dbReference type="ChEBI" id="CHEBI:30013"/>
        <dbReference type="ChEBI" id="CHEBI:30616"/>
        <dbReference type="ChEBI" id="CHEBI:61977"/>
        <dbReference type="ChEBI" id="CHEBI:456216"/>
        <dbReference type="EC" id="2.7.11.1"/>
    </reaction>
</comment>
<dbReference type="Pfam" id="PF00069">
    <property type="entry name" value="Pkinase"/>
    <property type="match status" value="1"/>
</dbReference>
<dbReference type="SUPFAM" id="SSF103243">
    <property type="entry name" value="KA1-like"/>
    <property type="match status" value="1"/>
</dbReference>
<dbReference type="GO" id="GO:0015386">
    <property type="term" value="F:potassium:proton antiporter activity"/>
    <property type="evidence" value="ECO:0007669"/>
    <property type="project" value="TreeGrafter"/>
</dbReference>
<feature type="compositionally biased region" description="Basic and acidic residues" evidence="20">
    <location>
        <begin position="432"/>
        <end position="444"/>
    </location>
</feature>
<evidence type="ECO:0000256" key="2">
    <source>
        <dbReference type="ARBA" id="ARBA00004496"/>
    </source>
</evidence>
<evidence type="ECO:0000256" key="5">
    <source>
        <dbReference type="ARBA" id="ARBA00022527"/>
    </source>
</evidence>
<keyword evidence="15 19" id="KW-0739">Sodium transport</keyword>
<keyword evidence="4" id="KW-0963">Cytoplasm</keyword>
<keyword evidence="10 18" id="KW-0067">ATP-binding</keyword>
<feature type="domain" description="Protein kinase" evidence="22">
    <location>
        <begin position="21"/>
        <end position="273"/>
    </location>
</feature>
<evidence type="ECO:0000256" key="14">
    <source>
        <dbReference type="ARBA" id="ARBA00023136"/>
    </source>
</evidence>
<feature type="transmembrane region" description="Helical" evidence="21">
    <location>
        <begin position="951"/>
        <end position="980"/>
    </location>
</feature>
<dbReference type="GO" id="GO:0007035">
    <property type="term" value="P:vacuolar acidification"/>
    <property type="evidence" value="ECO:0007669"/>
    <property type="project" value="TreeGrafter"/>
</dbReference>
<dbReference type="PANTHER" id="PTHR10110:SF187">
    <property type="entry name" value="SODIUM_HYDROGEN EXCHANGER"/>
    <property type="match status" value="1"/>
</dbReference>
<feature type="transmembrane region" description="Helical" evidence="21">
    <location>
        <begin position="762"/>
        <end position="783"/>
    </location>
</feature>
<evidence type="ECO:0000256" key="13">
    <source>
        <dbReference type="ARBA" id="ARBA00023065"/>
    </source>
</evidence>
<sequence>MSFVTEDSKQGPMPESIVGSYRLERTIGQGTYGKVKIATNIHTDEKAAVKLIEKATIHSPKQVARLQREIRFLKLLYHPHIVKVHEVVETPDFIYIIMEYAAGGELFDYIVSHKRVKEKEARTFFRMVLSAVDYCHQNSVIHRDLKPENLLLDDQKCIKIIDFGFGNNFTTDGLLDTFCGSPFYAAPEMILGKKYEGPEVDMWSLGVILFALLCGHLPFDDDNMKELYKKIAAGTYTCPDHLAPAAKHLIARCITVDPKRRATLQEVLSHPWVNDGYERPPHHYIPDRPIIADASKLSKDIINRLTAFGYKFDEIHRAFESKEDQARPHPIRATYWLLVEMLQREEARVKLEKKRCMDKFKASTSVITAEPSSTPALPIIREDGATAGDPIKSYTAVAALSIAASSTQVAGESGSYGVHLGLLSGNGPRAEPSQRARSHLEISTESRAAIKSTTPASQYGLDSASCTNSHARADSLAAESNTRPTSINATAYSTMPRHASRKQATTVDAAALLTVQPKDPPTTSSSTSKTDVNEALPLKSIHERRFSSPVASYLPTRRASSSRSASSSSSEEDDMRAVSGWFLNVATTSSKPAHDICAEVKRVLEQNNCRFAFDGRFTFTCEMNLPPALVAGEPSRSRVFTAPSTAPSARPITAGSLRASFISRRPSLLPTSNTSQASEHPASLESNASLGRPKTKAAIQFSIEICKVPRMNLLGLQFKRINGGSWDYKKLCGKHANQDQDKMTNSSAVAAEHSAEEAQHFLFIRACLMLGLIVISMNIVGFLKKKNFHYLSESAVLILVGLLVGLIWSLLSFDAENNAIQLSSKFFYMVLLPPIIFEGGYTLQRVAFFKNILVIIALAFLGAVYSTFICSTLMYFFSRVTNYNWSFIESLVFGSLISSTDPVTVLSLLPSSVDKRLYMIIFGESALNDAVSIILYRFFTGFADPTVRLDFLPFVLSILTSAAVFLGSTLVGLAMAWTFAKITKHVKMVHEPAVYETVMLFVFAYSSYLLAEILELTGIISIFFCGIGMAHYAHHNLEEESLTGVRITLRFLSFMSECFIFLYLGLGLLSFKSKTVYNPSLVIFACLSILISRTHVFLILSTANFIPKHGKPVPWNQQILVWFSGLRGAVAFALAVTFLEHPIFAEVVKGQIFGTTVMVVVITVLVLGGLTPYMLKWLKIVSAIPAGGEEDHGAGETHESGKKGTEGYAELKDEEEAELVAGEAPLFEWLHRMDEKYIRPFFTNVPDKHGNTRRVSTTSHRSITSHPSAAILPQSSHRFDFSATHRALSMPSQVDIVTEVANSFLKKDAIKEEEEAELNVQRSNALSYDGMDSLVKNAAMEAIELSPR</sequence>
<dbReference type="SUPFAM" id="SSF56112">
    <property type="entry name" value="Protein kinase-like (PK-like)"/>
    <property type="match status" value="1"/>
</dbReference>
<evidence type="ECO:0000313" key="24">
    <source>
        <dbReference type="EMBL" id="TPX52879.1"/>
    </source>
</evidence>
<feature type="transmembrane region" description="Helical" evidence="21">
    <location>
        <begin position="992"/>
        <end position="1010"/>
    </location>
</feature>
<reference evidence="24 25" key="1">
    <citation type="journal article" date="2019" name="Sci. Rep.">
        <title>Comparative genomics of chytrid fungi reveal insights into the obligate biotrophic and pathogenic lifestyle of Synchytrium endobioticum.</title>
        <authorList>
            <person name="van de Vossenberg B.T.L.H."/>
            <person name="Warris S."/>
            <person name="Nguyen H.D.T."/>
            <person name="van Gent-Pelzer M.P.E."/>
            <person name="Joly D.L."/>
            <person name="van de Geest H.C."/>
            <person name="Bonants P.J.M."/>
            <person name="Smith D.S."/>
            <person name="Levesque C.A."/>
            <person name="van der Lee T.A.J."/>
        </authorList>
    </citation>
    <scope>NUCLEOTIDE SEQUENCE [LARGE SCALE GENOMIC DNA]</scope>
    <source>
        <strain evidence="24 25">MB42</strain>
    </source>
</reference>
<evidence type="ECO:0000256" key="1">
    <source>
        <dbReference type="ARBA" id="ARBA00004141"/>
    </source>
</evidence>
<keyword evidence="6" id="KW-0808">Transferase</keyword>
<evidence type="ECO:0000256" key="4">
    <source>
        <dbReference type="ARBA" id="ARBA00022490"/>
    </source>
</evidence>
<feature type="region of interest" description="Disordered" evidence="20">
    <location>
        <begin position="427"/>
        <end position="573"/>
    </location>
</feature>
<dbReference type="Pfam" id="PF02149">
    <property type="entry name" value="KA1"/>
    <property type="match status" value="1"/>
</dbReference>
<evidence type="ECO:0000256" key="10">
    <source>
        <dbReference type="ARBA" id="ARBA00022840"/>
    </source>
</evidence>
<evidence type="ECO:0000256" key="19">
    <source>
        <dbReference type="RuleBase" id="RU003722"/>
    </source>
</evidence>
<feature type="transmembrane region" description="Helical" evidence="21">
    <location>
        <begin position="917"/>
        <end position="939"/>
    </location>
</feature>
<feature type="binding site" evidence="18">
    <location>
        <position position="50"/>
    </location>
    <ligand>
        <name>ATP</name>
        <dbReference type="ChEBI" id="CHEBI:30616"/>
    </ligand>
</feature>
<comment type="catalytic activity">
    <reaction evidence="17">
        <text>L-seryl-[protein] + ATP = O-phospho-L-seryl-[protein] + ADP + H(+)</text>
        <dbReference type="Rhea" id="RHEA:17989"/>
        <dbReference type="Rhea" id="RHEA-COMP:9863"/>
        <dbReference type="Rhea" id="RHEA-COMP:11604"/>
        <dbReference type="ChEBI" id="CHEBI:15378"/>
        <dbReference type="ChEBI" id="CHEBI:29999"/>
        <dbReference type="ChEBI" id="CHEBI:30616"/>
        <dbReference type="ChEBI" id="CHEBI:83421"/>
        <dbReference type="ChEBI" id="CHEBI:456216"/>
        <dbReference type="EC" id="2.7.11.1"/>
    </reaction>
</comment>
<dbReference type="InterPro" id="IPR000719">
    <property type="entry name" value="Prot_kinase_dom"/>
</dbReference>
<keyword evidence="3 19" id="KW-0813">Transport</keyword>
<dbReference type="PROSITE" id="PS00108">
    <property type="entry name" value="PROTEIN_KINASE_ST"/>
    <property type="match status" value="1"/>
</dbReference>
<feature type="transmembrane region" description="Helical" evidence="21">
    <location>
        <begin position="852"/>
        <end position="877"/>
    </location>
</feature>
<keyword evidence="9" id="KW-0418">Kinase</keyword>
<feature type="compositionally biased region" description="Polar residues" evidence="20">
    <location>
        <begin position="478"/>
        <end position="493"/>
    </location>
</feature>
<evidence type="ECO:0000256" key="3">
    <source>
        <dbReference type="ARBA" id="ARBA00022448"/>
    </source>
</evidence>
<keyword evidence="11 21" id="KW-1133">Transmembrane helix</keyword>
<dbReference type="PROSITE" id="PS00107">
    <property type="entry name" value="PROTEIN_KINASE_ATP"/>
    <property type="match status" value="1"/>
</dbReference>
<feature type="transmembrane region" description="Helical" evidence="21">
    <location>
        <begin position="883"/>
        <end position="905"/>
    </location>
</feature>
<dbReference type="EMBL" id="QEAN01000026">
    <property type="protein sequence ID" value="TPX52879.1"/>
    <property type="molecule type" value="Genomic_DNA"/>
</dbReference>
<evidence type="ECO:0000256" key="8">
    <source>
        <dbReference type="ARBA" id="ARBA00022741"/>
    </source>
</evidence>
<dbReference type="InterPro" id="IPR008271">
    <property type="entry name" value="Ser/Thr_kinase_AS"/>
</dbReference>
<dbReference type="GO" id="GO:0015385">
    <property type="term" value="F:sodium:proton antiporter activity"/>
    <property type="evidence" value="ECO:0007669"/>
    <property type="project" value="InterPro"/>
</dbReference>
<evidence type="ECO:0000256" key="12">
    <source>
        <dbReference type="ARBA" id="ARBA00023053"/>
    </source>
</evidence>
<dbReference type="GO" id="GO:0005770">
    <property type="term" value="C:late endosome"/>
    <property type="evidence" value="ECO:0007669"/>
    <property type="project" value="TreeGrafter"/>
</dbReference>
<dbReference type="PROSITE" id="PS50011">
    <property type="entry name" value="PROTEIN_KINASE_DOM"/>
    <property type="match status" value="1"/>
</dbReference>
<evidence type="ECO:0000256" key="11">
    <source>
        <dbReference type="ARBA" id="ARBA00022989"/>
    </source>
</evidence>
<accession>A0A507DMD8</accession>
<dbReference type="InterPro" id="IPR006153">
    <property type="entry name" value="Cation/H_exchanger_TM"/>
</dbReference>
<dbReference type="InterPro" id="IPR004709">
    <property type="entry name" value="NaH_exchanger"/>
</dbReference>
<dbReference type="CDD" id="cd12121">
    <property type="entry name" value="MARK_C_like"/>
    <property type="match status" value="1"/>
</dbReference>
<keyword evidence="14 21" id="KW-0472">Membrane</keyword>
<keyword evidence="19" id="KW-0050">Antiport</keyword>
<dbReference type="Gene3D" id="1.10.510.10">
    <property type="entry name" value="Transferase(Phosphotransferase) domain 1"/>
    <property type="match status" value="1"/>
</dbReference>
<dbReference type="InterPro" id="IPR018422">
    <property type="entry name" value="Cation/H_exchanger_CPA1"/>
</dbReference>
<dbReference type="FunFam" id="1.10.510.10:FF:001222">
    <property type="entry name" value="Serine/threonine-protein kinase ppk25"/>
    <property type="match status" value="1"/>
</dbReference>
<dbReference type="PANTHER" id="PTHR10110">
    <property type="entry name" value="SODIUM/HYDROGEN EXCHANGER"/>
    <property type="match status" value="1"/>
</dbReference>
<keyword evidence="12" id="KW-0915">Sodium</keyword>
<evidence type="ECO:0000259" key="23">
    <source>
        <dbReference type="PROSITE" id="PS50032"/>
    </source>
</evidence>
<gene>
    <name evidence="24" type="ORF">SeMB42_g01108</name>
</gene>
<keyword evidence="13 19" id="KW-0406">Ion transport</keyword>
<name>A0A507DMD8_9FUNG</name>
<organism evidence="24 25">
    <name type="scientific">Synchytrium endobioticum</name>
    <dbReference type="NCBI Taxonomy" id="286115"/>
    <lineage>
        <taxon>Eukaryota</taxon>
        <taxon>Fungi</taxon>
        <taxon>Fungi incertae sedis</taxon>
        <taxon>Chytridiomycota</taxon>
        <taxon>Chytridiomycota incertae sedis</taxon>
        <taxon>Chytridiomycetes</taxon>
        <taxon>Synchytriales</taxon>
        <taxon>Synchytriaceae</taxon>
        <taxon>Synchytrium</taxon>
    </lineage>
</organism>
<evidence type="ECO:0000256" key="21">
    <source>
        <dbReference type="SAM" id="Phobius"/>
    </source>
</evidence>
<evidence type="ECO:0000256" key="7">
    <source>
        <dbReference type="ARBA" id="ARBA00022692"/>
    </source>
</evidence>
<evidence type="ECO:0000256" key="18">
    <source>
        <dbReference type="PROSITE-ProRule" id="PRU10141"/>
    </source>
</evidence>
<dbReference type="Proteomes" id="UP000317494">
    <property type="component" value="Unassembled WGS sequence"/>
</dbReference>
<keyword evidence="5" id="KW-0723">Serine/threonine-protein kinase</keyword>
<comment type="caution">
    <text evidence="24">The sequence shown here is derived from an EMBL/GenBank/DDBJ whole genome shotgun (WGS) entry which is preliminary data.</text>
</comment>
<feature type="transmembrane region" description="Helical" evidence="21">
    <location>
        <begin position="1047"/>
        <end position="1069"/>
    </location>
</feature>
<evidence type="ECO:0000256" key="9">
    <source>
        <dbReference type="ARBA" id="ARBA00022777"/>
    </source>
</evidence>
<dbReference type="NCBIfam" id="TIGR00840">
    <property type="entry name" value="b_cpa1"/>
    <property type="match status" value="1"/>
</dbReference>
<dbReference type="VEuPathDB" id="FungiDB:SeMB42_g01108"/>
<feature type="transmembrane region" description="Helical" evidence="21">
    <location>
        <begin position="825"/>
        <end position="843"/>
    </location>
</feature>
<dbReference type="GO" id="GO:0000329">
    <property type="term" value="C:fungal-type vacuole membrane"/>
    <property type="evidence" value="ECO:0007669"/>
    <property type="project" value="TreeGrafter"/>
</dbReference>
<comment type="similarity">
    <text evidence="19">Belongs to the monovalent cation:proton antiporter 1 (CPA1) transporter (TC 2.A.36) family.</text>
</comment>
<dbReference type="Gene3D" id="3.30.310.80">
    <property type="entry name" value="Kinase associated domain 1, KA1"/>
    <property type="match status" value="1"/>
</dbReference>
<dbReference type="PRINTS" id="PR01084">
    <property type="entry name" value="NAHEXCHNGR"/>
</dbReference>
<dbReference type="GO" id="GO:0005769">
    <property type="term" value="C:early endosome"/>
    <property type="evidence" value="ECO:0007669"/>
    <property type="project" value="TreeGrafter"/>
</dbReference>
<dbReference type="Pfam" id="PF00999">
    <property type="entry name" value="Na_H_Exchanger"/>
    <property type="match status" value="1"/>
</dbReference>
<dbReference type="STRING" id="286115.A0A507DMD8"/>
<feature type="region of interest" description="Disordered" evidence="20">
    <location>
        <begin position="668"/>
        <end position="689"/>
    </location>
</feature>
<dbReference type="InterPro" id="IPR001772">
    <property type="entry name" value="KA1_dom"/>
</dbReference>
<keyword evidence="7 19" id="KW-0812">Transmembrane</keyword>
<dbReference type="Gene3D" id="6.10.140.1330">
    <property type="match status" value="1"/>
</dbReference>
<keyword evidence="25" id="KW-1185">Reference proteome</keyword>
<feature type="domain" description="KA1" evidence="23">
    <location>
        <begin position="692"/>
        <end position="741"/>
    </location>
</feature>
<feature type="transmembrane region" description="Helical" evidence="21">
    <location>
        <begin position="1081"/>
        <end position="1107"/>
    </location>
</feature>
<feature type="compositionally biased region" description="Polar residues" evidence="20">
    <location>
        <begin position="445"/>
        <end position="457"/>
    </location>
</feature>
<evidence type="ECO:0000256" key="15">
    <source>
        <dbReference type="ARBA" id="ARBA00023201"/>
    </source>
</evidence>
<proteinExistence type="inferred from homology"/>
<dbReference type="GO" id="GO:0004674">
    <property type="term" value="F:protein serine/threonine kinase activity"/>
    <property type="evidence" value="ECO:0007669"/>
    <property type="project" value="UniProtKB-KW"/>
</dbReference>
<evidence type="ECO:0000313" key="25">
    <source>
        <dbReference type="Proteomes" id="UP000317494"/>
    </source>
</evidence>
<dbReference type="InterPro" id="IPR011009">
    <property type="entry name" value="Kinase-like_dom_sf"/>
</dbReference>
<evidence type="ECO:0000256" key="16">
    <source>
        <dbReference type="ARBA" id="ARBA00047899"/>
    </source>
</evidence>
<feature type="compositionally biased region" description="Polar residues" evidence="20">
    <location>
        <begin position="669"/>
        <end position="689"/>
    </location>
</feature>
<keyword evidence="8 18" id="KW-0547">Nucleotide-binding</keyword>
<feature type="transmembrane region" description="Helical" evidence="21">
    <location>
        <begin position="795"/>
        <end position="813"/>
    </location>
</feature>
<evidence type="ECO:0000256" key="6">
    <source>
        <dbReference type="ARBA" id="ARBA00022679"/>
    </source>
</evidence>
<comment type="subcellular location">
    <subcellularLocation>
        <location evidence="2">Cytoplasm</location>
    </subcellularLocation>
    <subcellularLocation>
        <location evidence="1">Membrane</location>
        <topology evidence="1">Multi-pass membrane protein</topology>
    </subcellularLocation>
</comment>